<keyword evidence="3" id="KW-1185">Reference proteome</keyword>
<feature type="domain" description="EF-hand" evidence="1">
    <location>
        <begin position="258"/>
        <end position="293"/>
    </location>
</feature>
<reference evidence="2" key="1">
    <citation type="submission" date="2022-07" db="EMBL/GenBank/DDBJ databases">
        <title>Genome analysis of Parmales, a sister group of diatoms, reveals the evolutionary specialization of diatoms from phago-mixotrophs to photoautotrophs.</title>
        <authorList>
            <person name="Ban H."/>
            <person name="Sato S."/>
            <person name="Yoshikawa S."/>
            <person name="Kazumasa Y."/>
            <person name="Nakamura Y."/>
            <person name="Ichinomiya M."/>
            <person name="Saitoh K."/>
            <person name="Sato N."/>
            <person name="Blanc-Mathieu R."/>
            <person name="Endo H."/>
            <person name="Kuwata A."/>
            <person name="Ogata H."/>
        </authorList>
    </citation>
    <scope>NUCLEOTIDE SEQUENCE</scope>
</reference>
<dbReference type="OrthoDB" id="2133912at2759"/>
<dbReference type="InterPro" id="IPR002048">
    <property type="entry name" value="EF_hand_dom"/>
</dbReference>
<comment type="caution">
    <text evidence="2">The sequence shown here is derived from an EMBL/GenBank/DDBJ whole genome shotgun (WGS) entry which is preliminary data.</text>
</comment>
<dbReference type="PROSITE" id="PS50222">
    <property type="entry name" value="EF_HAND_2"/>
    <property type="match status" value="1"/>
</dbReference>
<dbReference type="SUPFAM" id="SSF47473">
    <property type="entry name" value="EF-hand"/>
    <property type="match status" value="1"/>
</dbReference>
<dbReference type="GO" id="GO:0005509">
    <property type="term" value="F:calcium ion binding"/>
    <property type="evidence" value="ECO:0007669"/>
    <property type="project" value="InterPro"/>
</dbReference>
<evidence type="ECO:0000313" key="3">
    <source>
        <dbReference type="Proteomes" id="UP001165082"/>
    </source>
</evidence>
<protein>
    <recommendedName>
        <fullName evidence="1">EF-hand domain-containing protein</fullName>
    </recommendedName>
</protein>
<organism evidence="2 3">
    <name type="scientific">Triparma retinervis</name>
    <dbReference type="NCBI Taxonomy" id="2557542"/>
    <lineage>
        <taxon>Eukaryota</taxon>
        <taxon>Sar</taxon>
        <taxon>Stramenopiles</taxon>
        <taxon>Ochrophyta</taxon>
        <taxon>Bolidophyceae</taxon>
        <taxon>Parmales</taxon>
        <taxon>Triparmaceae</taxon>
        <taxon>Triparma</taxon>
    </lineage>
</organism>
<gene>
    <name evidence="2" type="ORF">TrRE_jg9817</name>
</gene>
<accession>A0A9W7A7Z9</accession>
<dbReference type="Proteomes" id="UP001165082">
    <property type="component" value="Unassembled WGS sequence"/>
</dbReference>
<dbReference type="PANTHER" id="PTHR20875">
    <property type="entry name" value="EF-HAND CALCIUM-BINDING DOMAIN-CONTAINING PROTEIN 6-RELATED"/>
    <property type="match status" value="1"/>
</dbReference>
<feature type="non-terminal residue" evidence="2">
    <location>
        <position position="598"/>
    </location>
</feature>
<dbReference type="AlphaFoldDB" id="A0A9W7A7Z9"/>
<name>A0A9W7A7Z9_9STRA</name>
<evidence type="ECO:0000313" key="2">
    <source>
        <dbReference type="EMBL" id="GMH64582.1"/>
    </source>
</evidence>
<dbReference type="Gene3D" id="1.10.238.10">
    <property type="entry name" value="EF-hand"/>
    <property type="match status" value="1"/>
</dbReference>
<dbReference type="InterPro" id="IPR011992">
    <property type="entry name" value="EF-hand-dom_pair"/>
</dbReference>
<evidence type="ECO:0000259" key="1">
    <source>
        <dbReference type="PROSITE" id="PS50222"/>
    </source>
</evidence>
<dbReference type="EMBL" id="BRXZ01003915">
    <property type="protein sequence ID" value="GMH64582.1"/>
    <property type="molecule type" value="Genomic_DNA"/>
</dbReference>
<proteinExistence type="predicted"/>
<sequence>MTTVNDENEECSFCHTKEALYRYKVESTKVWCKECLRKQCLRKALGEDGEDGEDGKDVHRFQIENKSDIQAYTFLQHHFMKAVDKEGISTLAYVMRCIRGGTSPRLLNKVAEAMLEELRALRMHGMGRTKTLRWNPSSIVGEAMKMGVMDTITDYLQPDTTLDAVVQEELALLQNGDGAILLSHKQFVERIRRFFTDTAMVDKSFSSTISLFFEHIVVDDSDDCSMGLCVDYTAFLTFMGWKEPKVANGVSVMSKMVLQSTSAMKAFGEYDQEGSGYVQRADFCEGLKKLGYNLAKADLDDIAILFEFGERKGEVQVDYGAFVEYVTQQESILELKEVESRLRSSIKNRYKTQESLLAKLTEKHTGHFSYFDADEYHSTVQDLLGSELLLTLEECNLLFLRREPDALTGLVSFTHNQFVKFIFEGNIDAYGVDGKFWDEHSSHDVDIGLLRQKCSNIVTNIVTDIEARTGTIEGCQESVVTRLYDAFKHHDWRERGKMSLGSFAVAVRRSGFTLTRAEILVLAQHFGSGRGSDVIVPYDHFLDWAQNGSSLKHFVNMVPPQKEEEATLKRIDDGIRQLSHLRPLLARHLQEARKAAEE</sequence>
<dbReference type="PANTHER" id="PTHR20875:SF0">
    <property type="entry name" value="GH12158P"/>
    <property type="match status" value="1"/>
</dbReference>
<dbReference type="InterPro" id="IPR052603">
    <property type="entry name" value="EFCB6"/>
</dbReference>